<evidence type="ECO:0000256" key="1">
    <source>
        <dbReference type="ARBA" id="ARBA00004156"/>
    </source>
</evidence>
<evidence type="ECO:0000313" key="12">
    <source>
        <dbReference type="EMBL" id="KAK8866221.1"/>
    </source>
</evidence>
<evidence type="ECO:0000256" key="5">
    <source>
        <dbReference type="ARBA" id="ARBA00022927"/>
    </source>
</evidence>
<evidence type="ECO:0000256" key="7">
    <source>
        <dbReference type="ARBA" id="ARBA00023136"/>
    </source>
</evidence>
<dbReference type="PANTHER" id="PTHR22780">
    <property type="entry name" value="ADAPTIN, ALPHA/GAMMA/EPSILON"/>
    <property type="match status" value="1"/>
</dbReference>
<evidence type="ECO:0000256" key="8">
    <source>
        <dbReference type="ARBA" id="ARBA00023329"/>
    </source>
</evidence>
<keyword evidence="13" id="KW-1185">Reference proteome</keyword>
<comment type="subcellular location">
    <subcellularLocation>
        <location evidence="1">Cytoplasmic vesicle membrane</location>
    </subcellularLocation>
    <subcellularLocation>
        <location evidence="2">Golgi apparatus</location>
    </subcellularLocation>
</comment>
<comment type="similarity">
    <text evidence="3 9">Belongs to the adaptor complexes large subunit family.</text>
</comment>
<dbReference type="Pfam" id="PF02883">
    <property type="entry name" value="Alpha_adaptinC2"/>
    <property type="match status" value="1"/>
</dbReference>
<dbReference type="InterPro" id="IPR011989">
    <property type="entry name" value="ARM-like"/>
</dbReference>
<dbReference type="PROSITE" id="PS50180">
    <property type="entry name" value="GAE"/>
    <property type="match status" value="1"/>
</dbReference>
<feature type="compositionally biased region" description="Low complexity" evidence="10">
    <location>
        <begin position="650"/>
        <end position="666"/>
    </location>
</feature>
<dbReference type="InterPro" id="IPR016024">
    <property type="entry name" value="ARM-type_fold"/>
</dbReference>
<feature type="compositionally biased region" description="Polar residues" evidence="10">
    <location>
        <begin position="587"/>
        <end position="635"/>
    </location>
</feature>
<evidence type="ECO:0000313" key="13">
    <source>
        <dbReference type="Proteomes" id="UP001470230"/>
    </source>
</evidence>
<gene>
    <name evidence="12" type="ORF">M9Y10_009180</name>
</gene>
<evidence type="ECO:0000256" key="3">
    <source>
        <dbReference type="ARBA" id="ARBA00006613"/>
    </source>
</evidence>
<feature type="compositionally biased region" description="Low complexity" evidence="10">
    <location>
        <begin position="677"/>
        <end position="699"/>
    </location>
</feature>
<dbReference type="SUPFAM" id="SSF48371">
    <property type="entry name" value="ARM repeat"/>
    <property type="match status" value="1"/>
</dbReference>
<dbReference type="EMBL" id="JAPFFF010000015">
    <property type="protein sequence ID" value="KAK8866221.1"/>
    <property type="molecule type" value="Genomic_DNA"/>
</dbReference>
<comment type="caution">
    <text evidence="12">The sequence shown here is derived from an EMBL/GenBank/DDBJ whole genome shotgun (WGS) entry which is preliminary data.</text>
</comment>
<dbReference type="InterPro" id="IPR008152">
    <property type="entry name" value="Clathrin_a/b/g-adaptin_app_Ig"/>
</dbReference>
<feature type="domain" description="GAE" evidence="11">
    <location>
        <begin position="701"/>
        <end position="823"/>
    </location>
</feature>
<protein>
    <recommendedName>
        <fullName evidence="9">AP-1 complex subunit gamma</fullName>
    </recommendedName>
</protein>
<feature type="region of interest" description="Disordered" evidence="10">
    <location>
        <begin position="568"/>
        <end position="704"/>
    </location>
</feature>
<dbReference type="Gene3D" id="2.60.40.1230">
    <property type="match status" value="1"/>
</dbReference>
<evidence type="ECO:0000256" key="6">
    <source>
        <dbReference type="ARBA" id="ARBA00023034"/>
    </source>
</evidence>
<dbReference type="Gene3D" id="1.25.10.10">
    <property type="entry name" value="Leucine-rich Repeat Variant"/>
    <property type="match status" value="1"/>
</dbReference>
<dbReference type="PIRSF" id="PIRSF037094">
    <property type="entry name" value="AP1_complex_gamma"/>
    <property type="match status" value="1"/>
</dbReference>
<evidence type="ECO:0000256" key="10">
    <source>
        <dbReference type="SAM" id="MobiDB-lite"/>
    </source>
</evidence>
<keyword evidence="5 9" id="KW-0653">Protein transport</keyword>
<organism evidence="12 13">
    <name type="scientific">Tritrichomonas musculus</name>
    <dbReference type="NCBI Taxonomy" id="1915356"/>
    <lineage>
        <taxon>Eukaryota</taxon>
        <taxon>Metamonada</taxon>
        <taxon>Parabasalia</taxon>
        <taxon>Tritrichomonadida</taxon>
        <taxon>Tritrichomonadidae</taxon>
        <taxon>Tritrichomonas</taxon>
    </lineage>
</organism>
<dbReference type="Proteomes" id="UP001470230">
    <property type="component" value="Unassembled WGS sequence"/>
</dbReference>
<sequence>MTIQLSTLIHQIRAAQSIDEEEHLITTELANIRTYIRECDSEMRPRIIAKLVYLNMIGRSTTFGQMECLNLMSDERFSFKRIGYLGSSLLLDETAEVTVLLTHTLEKDLQSKHRFVVALALALLANIGSTELCRSLASDVQKVLEIDDPFLRKRAAMAVIRIINKLPDFVETFQPMVHLLLNDTSHSVVLSGVSMVIQMLKSAPQLSASWSRFTPAFVKILRSLISSMRSSDEASDPFLQVKVLEILALLRSPSDELDEVLASIVSVADMKRSDGRAVLLQAVQTIVAVGKKPSLRTLAFNQIGRLLSFREVPNVLYSALNVFSRVLYANRDILDRSGSDALALQRYKAQIVRCLDNPDISIRRRALDVISALIDQDNAERLVPEILKYLHLADAEFRMELVGRIFASIQRFSPNEQWNFDAILQILKESGGYVRNDIISAVCGVVSRSESMQTYAVNKIINQNELAESSTVQPLVQVAAWILGEYGEQSDTLEETFSKILVLPQTTKETKGYILTAMAKLSSRSNQQQMNQNVLQSLTSETKDSDLDLQQRAGEFFQILTKTTNGESILAPAPPVEEDFNDDLTRKQTSSTNAAPSTEEGNLIQISTEQKQQQGLDNWMTSGGPTNTQSNQQPQGDLLDDLLGDIVGPSSTTTTNSQQQSNSRTSLNDLLDEIDTKPNPNSNQPQPVQQSAPQQKAPQNLPPGAKLVYNSTGIMIYLEVNKANGNPNMVALRTSFFNFSTVKASSISIKFQAPEGWASNYQPPTGDSVEPNGKPVLQISQWLNNGMKIASGAKYNPMALKMNVSYYFGTMPTKEFVEIPQSFFQ</sequence>
<dbReference type="Pfam" id="PF01602">
    <property type="entry name" value="Adaptin_N"/>
    <property type="match status" value="1"/>
</dbReference>
<evidence type="ECO:0000256" key="4">
    <source>
        <dbReference type="ARBA" id="ARBA00022448"/>
    </source>
</evidence>
<dbReference type="InterPro" id="IPR017107">
    <property type="entry name" value="AP1_complex_gsu"/>
</dbReference>
<dbReference type="InterPro" id="IPR013041">
    <property type="entry name" value="Clathrin_app_Ig-like_sf"/>
</dbReference>
<evidence type="ECO:0000259" key="11">
    <source>
        <dbReference type="PROSITE" id="PS50180"/>
    </source>
</evidence>
<keyword evidence="7 9" id="KW-0472">Membrane</keyword>
<dbReference type="SUPFAM" id="SSF49348">
    <property type="entry name" value="Clathrin adaptor appendage domain"/>
    <property type="match status" value="1"/>
</dbReference>
<keyword evidence="4 9" id="KW-0813">Transport</keyword>
<dbReference type="InterPro" id="IPR050840">
    <property type="entry name" value="Adaptor_Complx_Large_Subunit"/>
</dbReference>
<accession>A0ABR2IP63</accession>
<evidence type="ECO:0000256" key="2">
    <source>
        <dbReference type="ARBA" id="ARBA00004555"/>
    </source>
</evidence>
<reference evidence="12 13" key="1">
    <citation type="submission" date="2024-04" db="EMBL/GenBank/DDBJ databases">
        <title>Tritrichomonas musculus Genome.</title>
        <authorList>
            <person name="Alves-Ferreira E."/>
            <person name="Grigg M."/>
            <person name="Lorenzi H."/>
            <person name="Galac M."/>
        </authorList>
    </citation>
    <scope>NUCLEOTIDE SEQUENCE [LARGE SCALE GENOMIC DNA]</scope>
    <source>
        <strain evidence="12 13">EAF2021</strain>
    </source>
</reference>
<dbReference type="InterPro" id="IPR008153">
    <property type="entry name" value="GAE_dom"/>
</dbReference>
<proteinExistence type="inferred from homology"/>
<name>A0ABR2IP63_9EUKA</name>
<keyword evidence="6 9" id="KW-0333">Golgi apparatus</keyword>
<evidence type="ECO:0000256" key="9">
    <source>
        <dbReference type="PIRNR" id="PIRNR037094"/>
    </source>
</evidence>
<keyword evidence="8 9" id="KW-0968">Cytoplasmic vesicle</keyword>
<dbReference type="InterPro" id="IPR002553">
    <property type="entry name" value="Clathrin/coatomer_adapt-like_N"/>
</dbReference>